<dbReference type="EnsemblPlants" id="KQK96582">
    <property type="protein sequence ID" value="KQK96582"/>
    <property type="gene ID" value="SETIT_011783mg"/>
</dbReference>
<keyword evidence="2" id="KW-1185">Reference proteome</keyword>
<reference evidence="1" key="2">
    <citation type="submission" date="2018-08" db="UniProtKB">
        <authorList>
            <consortium name="EnsemblPlants"/>
        </authorList>
    </citation>
    <scope>IDENTIFICATION</scope>
    <source>
        <strain evidence="1">Yugu1</strain>
    </source>
</reference>
<name>K3YC39_SETIT</name>
<organism evidence="1 2">
    <name type="scientific">Setaria italica</name>
    <name type="common">Foxtail millet</name>
    <name type="synonym">Panicum italicum</name>
    <dbReference type="NCBI Taxonomy" id="4555"/>
    <lineage>
        <taxon>Eukaryota</taxon>
        <taxon>Viridiplantae</taxon>
        <taxon>Streptophyta</taxon>
        <taxon>Embryophyta</taxon>
        <taxon>Tracheophyta</taxon>
        <taxon>Spermatophyta</taxon>
        <taxon>Magnoliopsida</taxon>
        <taxon>Liliopsida</taxon>
        <taxon>Poales</taxon>
        <taxon>Poaceae</taxon>
        <taxon>PACMAD clade</taxon>
        <taxon>Panicoideae</taxon>
        <taxon>Panicodae</taxon>
        <taxon>Paniceae</taxon>
        <taxon>Cenchrinae</taxon>
        <taxon>Setaria</taxon>
    </lineage>
</organism>
<evidence type="ECO:0000313" key="1">
    <source>
        <dbReference type="EnsemblPlants" id="KQK96582"/>
    </source>
</evidence>
<accession>K3YC39</accession>
<dbReference type="HOGENOM" id="CLU_2042114_0_0_1"/>
<dbReference type="InParanoid" id="K3YC39"/>
<dbReference type="Proteomes" id="UP000004995">
    <property type="component" value="Unassembled WGS sequence"/>
</dbReference>
<proteinExistence type="predicted"/>
<reference evidence="2" key="1">
    <citation type="journal article" date="2012" name="Nat. Biotechnol.">
        <title>Reference genome sequence of the model plant Setaria.</title>
        <authorList>
            <person name="Bennetzen J.L."/>
            <person name="Schmutz J."/>
            <person name="Wang H."/>
            <person name="Percifield R."/>
            <person name="Hawkins J."/>
            <person name="Pontaroli A.C."/>
            <person name="Estep M."/>
            <person name="Feng L."/>
            <person name="Vaughn J.N."/>
            <person name="Grimwood J."/>
            <person name="Jenkins J."/>
            <person name="Barry K."/>
            <person name="Lindquist E."/>
            <person name="Hellsten U."/>
            <person name="Deshpande S."/>
            <person name="Wang X."/>
            <person name="Wu X."/>
            <person name="Mitros T."/>
            <person name="Triplett J."/>
            <person name="Yang X."/>
            <person name="Ye C.Y."/>
            <person name="Mauro-Herrera M."/>
            <person name="Wang L."/>
            <person name="Li P."/>
            <person name="Sharma M."/>
            <person name="Sharma R."/>
            <person name="Ronald P.C."/>
            <person name="Panaud O."/>
            <person name="Kellogg E.A."/>
            <person name="Brutnell T.P."/>
            <person name="Doust A.N."/>
            <person name="Tuskan G.A."/>
            <person name="Rokhsar D."/>
            <person name="Devos K.M."/>
        </authorList>
    </citation>
    <scope>NUCLEOTIDE SEQUENCE [LARGE SCALE GENOMIC DNA]</scope>
    <source>
        <strain evidence="2">cv. Yugu1</strain>
    </source>
</reference>
<dbReference type="EMBL" id="AGNK02004206">
    <property type="status" value="NOT_ANNOTATED_CDS"/>
    <property type="molecule type" value="Genomic_DNA"/>
</dbReference>
<dbReference type="AlphaFoldDB" id="K3YC39"/>
<dbReference type="OMA" id="RNISKWG"/>
<sequence length="121" mass="13123">MEIAKVDDLRGVEPGTPGWVRARAAVTASMAAHSCVLVAHDTLGMEPRRCALFGRALPDLFALLFEGKKCSGLFCNGSHRGYEVQVPAVALETLPIPDATEPSRVRDLAGCLWPQGNPYFW</sequence>
<protein>
    <submittedName>
        <fullName evidence="1">Uncharacterized protein</fullName>
    </submittedName>
</protein>
<evidence type="ECO:0000313" key="2">
    <source>
        <dbReference type="Proteomes" id="UP000004995"/>
    </source>
</evidence>
<dbReference type="Gramene" id="KQK96582">
    <property type="protein sequence ID" value="KQK96582"/>
    <property type="gene ID" value="SETIT_011783mg"/>
</dbReference>